<evidence type="ECO:0000256" key="1">
    <source>
        <dbReference type="SAM" id="Phobius"/>
    </source>
</evidence>
<keyword evidence="1" id="KW-0812">Transmembrane</keyword>
<dbReference type="Proteomes" id="UP001461498">
    <property type="component" value="Unassembled WGS sequence"/>
</dbReference>
<dbReference type="EMBL" id="JAPXFL010000001">
    <property type="protein sequence ID" value="KAK9511819.1"/>
    <property type="molecule type" value="Genomic_DNA"/>
</dbReference>
<protein>
    <submittedName>
        <fullName evidence="2">Uncharacterized protein</fullName>
    </submittedName>
</protein>
<evidence type="ECO:0000313" key="3">
    <source>
        <dbReference type="Proteomes" id="UP001461498"/>
    </source>
</evidence>
<organism evidence="2 3">
    <name type="scientific">Rhynocoris fuscipes</name>
    <dbReference type="NCBI Taxonomy" id="488301"/>
    <lineage>
        <taxon>Eukaryota</taxon>
        <taxon>Metazoa</taxon>
        <taxon>Ecdysozoa</taxon>
        <taxon>Arthropoda</taxon>
        <taxon>Hexapoda</taxon>
        <taxon>Insecta</taxon>
        <taxon>Pterygota</taxon>
        <taxon>Neoptera</taxon>
        <taxon>Paraneoptera</taxon>
        <taxon>Hemiptera</taxon>
        <taxon>Heteroptera</taxon>
        <taxon>Panheteroptera</taxon>
        <taxon>Cimicomorpha</taxon>
        <taxon>Reduviidae</taxon>
        <taxon>Harpactorinae</taxon>
        <taxon>Harpactorini</taxon>
        <taxon>Rhynocoris</taxon>
    </lineage>
</organism>
<accession>A0AAW1DLF4</accession>
<comment type="caution">
    <text evidence="2">The sequence shown here is derived from an EMBL/GenBank/DDBJ whole genome shotgun (WGS) entry which is preliminary data.</text>
</comment>
<keyword evidence="1" id="KW-0472">Membrane</keyword>
<sequence>MWVTRSYHRVKGVVRGLLESRGFTCFDEVYAVVTEGASPYADTVAFDSKSDLAYVLDPTVHFESNDESQAETIAKDTFCIQYNFALRRLYQNFKSIRLKVLPILCPPYLKNGFRQFKNLLYSILMLFNLDLISFWATSDKQECHFT</sequence>
<dbReference type="AlphaFoldDB" id="A0AAW1DLF4"/>
<proteinExistence type="predicted"/>
<feature type="transmembrane region" description="Helical" evidence="1">
    <location>
        <begin position="119"/>
        <end position="137"/>
    </location>
</feature>
<gene>
    <name evidence="2" type="ORF">O3M35_000409</name>
</gene>
<keyword evidence="3" id="KW-1185">Reference proteome</keyword>
<evidence type="ECO:0000313" key="2">
    <source>
        <dbReference type="EMBL" id="KAK9511819.1"/>
    </source>
</evidence>
<reference evidence="2 3" key="1">
    <citation type="submission" date="2022-12" db="EMBL/GenBank/DDBJ databases">
        <title>Chromosome-level genome assembly of true bugs.</title>
        <authorList>
            <person name="Ma L."/>
            <person name="Li H."/>
        </authorList>
    </citation>
    <scope>NUCLEOTIDE SEQUENCE [LARGE SCALE GENOMIC DNA]</scope>
    <source>
        <strain evidence="2">Lab_2022b</strain>
    </source>
</reference>
<name>A0AAW1DLF4_9HEMI</name>
<keyword evidence="1" id="KW-1133">Transmembrane helix</keyword>